<dbReference type="EMBL" id="JBBKZV010000008">
    <property type="protein sequence ID" value="MEJ8823452.1"/>
    <property type="molecule type" value="Genomic_DNA"/>
</dbReference>
<dbReference type="GO" id="GO:0016787">
    <property type="term" value="F:hydrolase activity"/>
    <property type="evidence" value="ECO:0007669"/>
    <property type="project" value="UniProtKB-KW"/>
</dbReference>
<keyword evidence="1" id="KW-0378">Hydrolase</keyword>
<protein>
    <submittedName>
        <fullName evidence="1">SGNH/GDSL hydrolase family protein</fullName>
    </submittedName>
</protein>
<evidence type="ECO:0000313" key="2">
    <source>
        <dbReference type="Proteomes" id="UP001363010"/>
    </source>
</evidence>
<proteinExistence type="predicted"/>
<evidence type="ECO:0000313" key="1">
    <source>
        <dbReference type="EMBL" id="MEJ8823452.1"/>
    </source>
</evidence>
<gene>
    <name evidence="1" type="ORF">WKW80_15645</name>
</gene>
<dbReference type="Proteomes" id="UP001363010">
    <property type="component" value="Unassembled WGS sequence"/>
</dbReference>
<dbReference type="InterPro" id="IPR001087">
    <property type="entry name" value="GDSL"/>
</dbReference>
<name>A0ABU8W071_9BURK</name>
<dbReference type="InterPro" id="IPR036514">
    <property type="entry name" value="SGNH_hydro_sf"/>
</dbReference>
<sequence>MADDSPSSGRAAAPAGSIPMAVIGDSNSHSYRDSISFPPGSRERGGALRGRNLQWVEIVARMRGGQLDPGPWVAWGRSGNVAWLRESIGLSAGRAPRKEDYLYNFANSGAACKHLMGDRLGQRFRQVPRLVALMDKDRPRWRNGVVVIRMGHNDCVAMLDVQARDPASPELKATTDYCVSQIEAAIGLIHSRHPATRIMVVGVHSELDYPRWFSLYRSARETTNVQTANVAFNCALRKLTSSDPRIAWFDDSSWIAERWGTRSAEGEPVYKTVNIGTVLRVTNTAGDDLANAQMADDHAGLAWNAMWAQSIVARLKDAFDLPLTPISDEELERFIASQVDQISAP</sequence>
<reference evidence="1 2" key="1">
    <citation type="submission" date="2024-03" db="EMBL/GenBank/DDBJ databases">
        <title>Novel species of the genus Variovorax.</title>
        <authorList>
            <person name="Liu Q."/>
            <person name="Xin Y.-H."/>
        </authorList>
    </citation>
    <scope>NUCLEOTIDE SEQUENCE [LARGE SCALE GENOMIC DNA]</scope>
    <source>
        <strain evidence="1 2">KACC 18501</strain>
    </source>
</reference>
<dbReference type="RefSeq" id="WP_340364491.1">
    <property type="nucleotide sequence ID" value="NZ_JBBKZV010000008.1"/>
</dbReference>
<comment type="caution">
    <text evidence="1">The sequence shown here is derived from an EMBL/GenBank/DDBJ whole genome shotgun (WGS) entry which is preliminary data.</text>
</comment>
<dbReference type="Gene3D" id="3.40.50.1110">
    <property type="entry name" value="SGNH hydrolase"/>
    <property type="match status" value="1"/>
</dbReference>
<keyword evidence="2" id="KW-1185">Reference proteome</keyword>
<dbReference type="Pfam" id="PF00657">
    <property type="entry name" value="Lipase_GDSL"/>
    <property type="match status" value="1"/>
</dbReference>
<dbReference type="SUPFAM" id="SSF52266">
    <property type="entry name" value="SGNH hydrolase"/>
    <property type="match status" value="1"/>
</dbReference>
<accession>A0ABU8W071</accession>
<organism evidence="1 2">
    <name type="scientific">Variovorax humicola</name>
    <dbReference type="NCBI Taxonomy" id="1769758"/>
    <lineage>
        <taxon>Bacteria</taxon>
        <taxon>Pseudomonadati</taxon>
        <taxon>Pseudomonadota</taxon>
        <taxon>Betaproteobacteria</taxon>
        <taxon>Burkholderiales</taxon>
        <taxon>Comamonadaceae</taxon>
        <taxon>Variovorax</taxon>
    </lineage>
</organism>